<evidence type="ECO:0000256" key="5">
    <source>
        <dbReference type="ARBA" id="ARBA00023315"/>
    </source>
</evidence>
<dbReference type="InterPro" id="IPR020605">
    <property type="entry name" value="Octanoyltransferase_CS"/>
</dbReference>
<dbReference type="EMBL" id="KV453858">
    <property type="protein sequence ID" value="ODV84161.1"/>
    <property type="molecule type" value="Genomic_DNA"/>
</dbReference>
<evidence type="ECO:0000313" key="7">
    <source>
        <dbReference type="EMBL" id="ODV84161.1"/>
    </source>
</evidence>
<dbReference type="GO" id="GO:0033819">
    <property type="term" value="F:lipoyl(octanoyl) transferase activity"/>
    <property type="evidence" value="ECO:0007669"/>
    <property type="project" value="UniProtKB-EC"/>
</dbReference>
<feature type="domain" description="BPL/LPL catalytic" evidence="6">
    <location>
        <begin position="94"/>
        <end position="295"/>
    </location>
</feature>
<dbReference type="PANTHER" id="PTHR10993:SF7">
    <property type="entry name" value="LIPOYLTRANSFERASE 2, MITOCHONDRIAL-RELATED"/>
    <property type="match status" value="1"/>
</dbReference>
<evidence type="ECO:0000256" key="2">
    <source>
        <dbReference type="ARBA" id="ARBA00007907"/>
    </source>
</evidence>
<dbReference type="Gene3D" id="3.30.930.10">
    <property type="entry name" value="Bira Bifunctional Protein, Domain 2"/>
    <property type="match status" value="1"/>
</dbReference>
<dbReference type="Proteomes" id="UP000094801">
    <property type="component" value="Unassembled WGS sequence"/>
</dbReference>
<protein>
    <recommendedName>
        <fullName evidence="3">lipoyl(octanoyl) transferase</fullName>
        <ecNumber evidence="3">2.3.1.181</ecNumber>
    </recommendedName>
</protein>
<keyword evidence="8" id="KW-1185">Reference proteome</keyword>
<keyword evidence="4" id="KW-0808">Transferase</keyword>
<dbReference type="PROSITE" id="PS51733">
    <property type="entry name" value="BPL_LPL_CATALYTIC"/>
    <property type="match status" value="1"/>
</dbReference>
<evidence type="ECO:0000256" key="1">
    <source>
        <dbReference type="ARBA" id="ARBA00004821"/>
    </source>
</evidence>
<dbReference type="OrthoDB" id="19908at2759"/>
<proteinExistence type="inferred from homology"/>
<sequence length="320" mass="35751">MFRSLLKAKIQKAVSGGGFRLYSSAELVQPSCTTEFYPVTSKAKVIKHIHFPHQLPYQLGNKIQEFIVSKNLEYKKHQILSRNPKYVQPTTAPQPIPSSVLTFEFNPVYTGGKREKIHTTFEKQQAIQSLKHVPYVQTSRGGQVTFHGPGQAVIYPILDLSAYHKLTSKCYVSTIEKSVVGLLRSDSLGLDALTTENTGVWVKDPTTSIIRKVSSIGVNVRRSITSHGVSINCGVNLDYVNDPNVVMCGLDDFKQTSVEAELKRLATRADFSSVDVAFVAKMFVDHLASRLSVTNIESHVADFTQDQELEIFKWLDEVVF</sequence>
<evidence type="ECO:0000313" key="8">
    <source>
        <dbReference type="Proteomes" id="UP000094801"/>
    </source>
</evidence>
<dbReference type="STRING" id="983967.A0A1E4SXD2"/>
<gene>
    <name evidence="7" type="ORF">CANARDRAFT_29323</name>
</gene>
<dbReference type="NCBIfam" id="TIGR00214">
    <property type="entry name" value="lipB"/>
    <property type="match status" value="1"/>
</dbReference>
<evidence type="ECO:0000259" key="6">
    <source>
        <dbReference type="PROSITE" id="PS51733"/>
    </source>
</evidence>
<dbReference type="SUPFAM" id="SSF55681">
    <property type="entry name" value="Class II aaRS and biotin synthetases"/>
    <property type="match status" value="1"/>
</dbReference>
<dbReference type="InterPro" id="IPR004143">
    <property type="entry name" value="BPL_LPL_catalytic"/>
</dbReference>
<dbReference type="AlphaFoldDB" id="A0A1E4SXD2"/>
<dbReference type="PROSITE" id="PS01313">
    <property type="entry name" value="LIPB"/>
    <property type="match status" value="1"/>
</dbReference>
<dbReference type="PANTHER" id="PTHR10993">
    <property type="entry name" value="OCTANOYLTRANSFERASE"/>
    <property type="match status" value="1"/>
</dbReference>
<accession>A0A1E4SXD2</accession>
<keyword evidence="5" id="KW-0012">Acyltransferase</keyword>
<dbReference type="EC" id="2.3.1.181" evidence="3"/>
<evidence type="ECO:0000256" key="4">
    <source>
        <dbReference type="ARBA" id="ARBA00022679"/>
    </source>
</evidence>
<dbReference type="InterPro" id="IPR045864">
    <property type="entry name" value="aa-tRNA-synth_II/BPL/LPL"/>
</dbReference>
<reference evidence="8" key="1">
    <citation type="submission" date="2016-04" db="EMBL/GenBank/DDBJ databases">
        <title>Comparative genomics of biotechnologically important yeasts.</title>
        <authorList>
            <consortium name="DOE Joint Genome Institute"/>
            <person name="Riley R."/>
            <person name="Haridas S."/>
            <person name="Wolfe K.H."/>
            <person name="Lopes M.R."/>
            <person name="Hittinger C.T."/>
            <person name="Goker M."/>
            <person name="Salamov A."/>
            <person name="Wisecaver J."/>
            <person name="Long T.M."/>
            <person name="Aerts A.L."/>
            <person name="Barry K."/>
            <person name="Choi C."/>
            <person name="Clum A."/>
            <person name="Coughlan A.Y."/>
            <person name="Deshpande S."/>
            <person name="Douglass A.P."/>
            <person name="Hanson S.J."/>
            <person name="Klenk H.-P."/>
            <person name="Labutti K."/>
            <person name="Lapidus A."/>
            <person name="Lindquist E."/>
            <person name="Lipzen A."/>
            <person name="Meier-Kolthoff J.P."/>
            <person name="Ohm R.A."/>
            <person name="Otillar R.P."/>
            <person name="Pangilinan J."/>
            <person name="Peng Y."/>
            <person name="Rokas A."/>
            <person name="Rosa C.A."/>
            <person name="Scheuner C."/>
            <person name="Sibirny A.A."/>
            <person name="Slot J.C."/>
            <person name="Stielow J.B."/>
            <person name="Sun H."/>
            <person name="Kurtzman C.P."/>
            <person name="Blackwell M."/>
            <person name="Grigoriev I.V."/>
            <person name="Jeffries T.W."/>
        </authorList>
    </citation>
    <scope>NUCLEOTIDE SEQUENCE [LARGE SCALE GENOMIC DNA]</scope>
    <source>
        <strain evidence="8">NRRL YB-2248</strain>
    </source>
</reference>
<dbReference type="InterPro" id="IPR000544">
    <property type="entry name" value="Octanoyltransferase"/>
</dbReference>
<dbReference type="Pfam" id="PF21948">
    <property type="entry name" value="LplA-B_cat"/>
    <property type="match status" value="1"/>
</dbReference>
<evidence type="ECO:0000256" key="3">
    <source>
        <dbReference type="ARBA" id="ARBA00012334"/>
    </source>
</evidence>
<dbReference type="UniPathway" id="UPA00538">
    <property type="reaction ID" value="UER00592"/>
</dbReference>
<comment type="similarity">
    <text evidence="2">Belongs to the LipB family.</text>
</comment>
<organism evidence="7 8">
    <name type="scientific">[Candida] arabinofermentans NRRL YB-2248</name>
    <dbReference type="NCBI Taxonomy" id="983967"/>
    <lineage>
        <taxon>Eukaryota</taxon>
        <taxon>Fungi</taxon>
        <taxon>Dikarya</taxon>
        <taxon>Ascomycota</taxon>
        <taxon>Saccharomycotina</taxon>
        <taxon>Pichiomycetes</taxon>
        <taxon>Pichiales</taxon>
        <taxon>Pichiaceae</taxon>
        <taxon>Ogataea</taxon>
        <taxon>Ogataea/Candida clade</taxon>
    </lineage>
</organism>
<name>A0A1E4SXD2_9ASCO</name>
<dbReference type="GO" id="GO:0009249">
    <property type="term" value="P:protein lipoylation"/>
    <property type="evidence" value="ECO:0007669"/>
    <property type="project" value="InterPro"/>
</dbReference>
<comment type="pathway">
    <text evidence="1">Protein modification; protein lipoylation via endogenous pathway; protein N(6)-(lipoyl)lysine from octanoyl-[acyl-carrier-protein]: step 1/2.</text>
</comment>